<dbReference type="GO" id="GO:0007165">
    <property type="term" value="P:signal transduction"/>
    <property type="evidence" value="ECO:0007669"/>
    <property type="project" value="TreeGrafter"/>
</dbReference>
<feature type="transmembrane region" description="Helical" evidence="1">
    <location>
        <begin position="123"/>
        <end position="141"/>
    </location>
</feature>
<accession>A0A8J5QY13</accession>
<dbReference type="AlphaFoldDB" id="A0A8J5QY13"/>
<dbReference type="OrthoDB" id="8907274at2759"/>
<keyword evidence="1" id="KW-1133">Transmembrane helix</keyword>
<sequence>MTKIFKSNGTKMIVDILCLLLLSAALVTVNFFMEPHKRGFFCDDQTLMYPYIAHTVFSTSKVIILGFVFLFLIIIAEIFLGRKNRRQPLKLFYYNIPNWGFFSYHTCYLQSRMTSSILKIPKHLLQAALVLMISFISMTRISNYRHHWSDVAAGILIGSANALITVFIMANLFKKDQPEKVEHDYQLDHEQQRDIDNYIEDRNNNTINVYPKMDVEMII</sequence>
<evidence type="ECO:0000259" key="2">
    <source>
        <dbReference type="SMART" id="SM00014"/>
    </source>
</evidence>
<dbReference type="GO" id="GO:0046839">
    <property type="term" value="P:phospholipid dephosphorylation"/>
    <property type="evidence" value="ECO:0007669"/>
    <property type="project" value="TreeGrafter"/>
</dbReference>
<evidence type="ECO:0000313" key="3">
    <source>
        <dbReference type="EMBL" id="KAG8034206.1"/>
    </source>
</evidence>
<feature type="transmembrane region" description="Helical" evidence="1">
    <location>
        <begin position="52"/>
        <end position="80"/>
    </location>
</feature>
<gene>
    <name evidence="3" type="ORF">G9C98_001291</name>
</gene>
<feature type="domain" description="Phosphatidic acid phosphatase type 2/haloperoxidase" evidence="2">
    <location>
        <begin position="58"/>
        <end position="166"/>
    </location>
</feature>
<keyword evidence="1" id="KW-0812">Transmembrane</keyword>
<dbReference type="PANTHER" id="PTHR10165:SF197">
    <property type="entry name" value="FI04477P-RELATED"/>
    <property type="match status" value="1"/>
</dbReference>
<evidence type="ECO:0000256" key="1">
    <source>
        <dbReference type="SAM" id="Phobius"/>
    </source>
</evidence>
<name>A0A8J5QY13_9HYME</name>
<organism evidence="3 4">
    <name type="scientific">Cotesia typhae</name>
    <dbReference type="NCBI Taxonomy" id="2053667"/>
    <lineage>
        <taxon>Eukaryota</taxon>
        <taxon>Metazoa</taxon>
        <taxon>Ecdysozoa</taxon>
        <taxon>Arthropoda</taxon>
        <taxon>Hexapoda</taxon>
        <taxon>Insecta</taxon>
        <taxon>Pterygota</taxon>
        <taxon>Neoptera</taxon>
        <taxon>Endopterygota</taxon>
        <taxon>Hymenoptera</taxon>
        <taxon>Apocrita</taxon>
        <taxon>Ichneumonoidea</taxon>
        <taxon>Braconidae</taxon>
        <taxon>Microgastrinae</taxon>
        <taxon>Cotesia</taxon>
    </lineage>
</organism>
<feature type="transmembrane region" description="Helical" evidence="1">
    <location>
        <begin position="153"/>
        <end position="173"/>
    </location>
</feature>
<keyword evidence="1" id="KW-0472">Membrane</keyword>
<proteinExistence type="predicted"/>
<dbReference type="InterPro" id="IPR043216">
    <property type="entry name" value="PAP-like"/>
</dbReference>
<dbReference type="GO" id="GO:0005886">
    <property type="term" value="C:plasma membrane"/>
    <property type="evidence" value="ECO:0007669"/>
    <property type="project" value="TreeGrafter"/>
</dbReference>
<dbReference type="GO" id="GO:0008195">
    <property type="term" value="F:phosphatidate phosphatase activity"/>
    <property type="evidence" value="ECO:0007669"/>
    <property type="project" value="TreeGrafter"/>
</dbReference>
<protein>
    <recommendedName>
        <fullName evidence="2">Phosphatidic acid phosphatase type 2/haloperoxidase domain-containing protein</fullName>
    </recommendedName>
</protein>
<keyword evidence="4" id="KW-1185">Reference proteome</keyword>
<reference evidence="3" key="2">
    <citation type="submission" date="2021-04" db="EMBL/GenBank/DDBJ databases">
        <title>Genome-wide patterns of bracovirus chromosomal integration into multiple host tissues during parasitism.</title>
        <authorList>
            <person name="Chebbi M.A.C."/>
        </authorList>
    </citation>
    <scope>NUCLEOTIDE SEQUENCE</scope>
    <source>
        <tissue evidence="3">Whole body</tissue>
    </source>
</reference>
<comment type="caution">
    <text evidence="3">The sequence shown here is derived from an EMBL/GenBank/DDBJ whole genome shotgun (WGS) entry which is preliminary data.</text>
</comment>
<evidence type="ECO:0000313" key="4">
    <source>
        <dbReference type="Proteomes" id="UP000729913"/>
    </source>
</evidence>
<feature type="transmembrane region" description="Helical" evidence="1">
    <location>
        <begin position="12"/>
        <end position="32"/>
    </location>
</feature>
<dbReference type="PANTHER" id="PTHR10165">
    <property type="entry name" value="LIPID PHOSPHATE PHOSPHATASE"/>
    <property type="match status" value="1"/>
</dbReference>
<dbReference type="EMBL" id="JAAOIC020000068">
    <property type="protein sequence ID" value="KAG8034206.1"/>
    <property type="molecule type" value="Genomic_DNA"/>
</dbReference>
<dbReference type="InterPro" id="IPR000326">
    <property type="entry name" value="PAP2/HPO"/>
</dbReference>
<dbReference type="SMART" id="SM00014">
    <property type="entry name" value="acidPPc"/>
    <property type="match status" value="1"/>
</dbReference>
<dbReference type="Pfam" id="PF01569">
    <property type="entry name" value="PAP2"/>
    <property type="match status" value="1"/>
</dbReference>
<dbReference type="Proteomes" id="UP000729913">
    <property type="component" value="Unassembled WGS sequence"/>
</dbReference>
<reference evidence="3" key="1">
    <citation type="submission" date="2020-03" db="EMBL/GenBank/DDBJ databases">
        <authorList>
            <person name="Chebbi M.A."/>
            <person name="Drezen J.M."/>
        </authorList>
    </citation>
    <scope>NUCLEOTIDE SEQUENCE</scope>
    <source>
        <tissue evidence="3">Whole body</tissue>
    </source>
</reference>
<dbReference type="GO" id="GO:0006644">
    <property type="term" value="P:phospholipid metabolic process"/>
    <property type="evidence" value="ECO:0007669"/>
    <property type="project" value="InterPro"/>
</dbReference>